<gene>
    <name evidence="1" type="ORF">FRUB_09065</name>
</gene>
<dbReference type="Proteomes" id="UP000214646">
    <property type="component" value="Unassembled WGS sequence"/>
</dbReference>
<protein>
    <submittedName>
        <fullName evidence="1">Uncharacterized protein</fullName>
    </submittedName>
</protein>
<reference evidence="2" key="1">
    <citation type="submission" date="2017-06" db="EMBL/GenBank/DDBJ databases">
        <title>Genome analysis of Fimbriiglobus ruber SP5, the first member of the order Planctomycetales with confirmed chitinolytic capability.</title>
        <authorList>
            <person name="Ravin N.V."/>
            <person name="Rakitin A.L."/>
            <person name="Ivanova A.A."/>
            <person name="Beletsky A.V."/>
            <person name="Kulichevskaya I.S."/>
            <person name="Mardanov A.V."/>
            <person name="Dedysh S.N."/>
        </authorList>
    </citation>
    <scope>NUCLEOTIDE SEQUENCE [LARGE SCALE GENOMIC DNA]</scope>
    <source>
        <strain evidence="2">SP5</strain>
    </source>
</reference>
<evidence type="ECO:0000313" key="1">
    <source>
        <dbReference type="EMBL" id="OWK36502.1"/>
    </source>
</evidence>
<keyword evidence="2" id="KW-1185">Reference proteome</keyword>
<proteinExistence type="predicted"/>
<dbReference type="AlphaFoldDB" id="A0A225D4S9"/>
<accession>A0A225D4S9</accession>
<name>A0A225D4S9_9BACT</name>
<dbReference type="EMBL" id="NIDE01000017">
    <property type="protein sequence ID" value="OWK36502.1"/>
    <property type="molecule type" value="Genomic_DNA"/>
</dbReference>
<sequence length="59" mass="6641">MVTNSELIKTVIVQSSDWKATTLHNLSQVEDLLDSLEMHGIADREVVALGNSTFIVRWK</sequence>
<comment type="caution">
    <text evidence="1">The sequence shown here is derived from an EMBL/GenBank/DDBJ whole genome shotgun (WGS) entry which is preliminary data.</text>
</comment>
<evidence type="ECO:0000313" key="2">
    <source>
        <dbReference type="Proteomes" id="UP000214646"/>
    </source>
</evidence>
<organism evidence="1 2">
    <name type="scientific">Fimbriiglobus ruber</name>
    <dbReference type="NCBI Taxonomy" id="1908690"/>
    <lineage>
        <taxon>Bacteria</taxon>
        <taxon>Pseudomonadati</taxon>
        <taxon>Planctomycetota</taxon>
        <taxon>Planctomycetia</taxon>
        <taxon>Gemmatales</taxon>
        <taxon>Gemmataceae</taxon>
        <taxon>Fimbriiglobus</taxon>
    </lineage>
</organism>